<dbReference type="RefSeq" id="WP_074640464.1">
    <property type="nucleotide sequence ID" value="NZ_FNBL01000001.1"/>
</dbReference>
<dbReference type="Proteomes" id="UP000182284">
    <property type="component" value="Unassembled WGS sequence"/>
</dbReference>
<dbReference type="Pfam" id="PF06172">
    <property type="entry name" value="Cupin_5"/>
    <property type="match status" value="1"/>
</dbReference>
<organism evidence="2 3">
    <name type="scientific">Celeribacter baekdonensis</name>
    <dbReference type="NCBI Taxonomy" id="875171"/>
    <lineage>
        <taxon>Bacteria</taxon>
        <taxon>Pseudomonadati</taxon>
        <taxon>Pseudomonadota</taxon>
        <taxon>Alphaproteobacteria</taxon>
        <taxon>Rhodobacterales</taxon>
        <taxon>Roseobacteraceae</taxon>
        <taxon>Celeribacter</taxon>
    </lineage>
</organism>
<dbReference type="EMBL" id="FNBL01000001">
    <property type="protein sequence ID" value="SDE82563.1"/>
    <property type="molecule type" value="Genomic_DNA"/>
</dbReference>
<dbReference type="InterPro" id="IPR011051">
    <property type="entry name" value="RmlC_Cupin_sf"/>
</dbReference>
<protein>
    <recommendedName>
        <fullName evidence="1">DUF985 domain-containing protein</fullName>
    </recommendedName>
</protein>
<dbReference type="AlphaFoldDB" id="A0A1G7G380"/>
<sequence length="145" mass="15846">MSTPTAEALIQRLKLQPHPEGGYFRQTWVAEAEEGARPAGTCIYFLLKAGENSHWHRVDAVEIWHYYAGAPLILSLSETDGGPARDVMLGPDFAQGQEPQLIVPKGVWQAARSTGDYTLVGCTVSPGFRFEGFELAPLGFDIARA</sequence>
<name>A0A1G7G380_9RHOB</name>
<dbReference type="Gene3D" id="2.60.120.10">
    <property type="entry name" value="Jelly Rolls"/>
    <property type="match status" value="1"/>
</dbReference>
<evidence type="ECO:0000313" key="3">
    <source>
        <dbReference type="Proteomes" id="UP000182284"/>
    </source>
</evidence>
<dbReference type="CDD" id="cd06121">
    <property type="entry name" value="cupin_YML079wp"/>
    <property type="match status" value="1"/>
</dbReference>
<accession>A0A1G7G380</accession>
<feature type="domain" description="DUF985" evidence="1">
    <location>
        <begin position="8"/>
        <end position="136"/>
    </location>
</feature>
<reference evidence="2 3" key="1">
    <citation type="submission" date="2016-10" db="EMBL/GenBank/DDBJ databases">
        <authorList>
            <person name="de Groot N.N."/>
        </authorList>
    </citation>
    <scope>NUCLEOTIDE SEQUENCE [LARGE SCALE GENOMIC DNA]</scope>
    <source>
        <strain evidence="2 3">DSM 27375</strain>
    </source>
</reference>
<dbReference type="OrthoDB" id="9798288at2"/>
<evidence type="ECO:0000259" key="1">
    <source>
        <dbReference type="Pfam" id="PF06172"/>
    </source>
</evidence>
<dbReference type="SUPFAM" id="SSF51182">
    <property type="entry name" value="RmlC-like cupins"/>
    <property type="match status" value="1"/>
</dbReference>
<dbReference type="PANTHER" id="PTHR33387:SF3">
    <property type="entry name" value="DUF985 DOMAIN-CONTAINING PROTEIN"/>
    <property type="match status" value="1"/>
</dbReference>
<evidence type="ECO:0000313" key="2">
    <source>
        <dbReference type="EMBL" id="SDE82563.1"/>
    </source>
</evidence>
<gene>
    <name evidence="2" type="ORF">SAMN04488117_101366</name>
</gene>
<dbReference type="InterPro" id="IPR014710">
    <property type="entry name" value="RmlC-like_jellyroll"/>
</dbReference>
<dbReference type="PANTHER" id="PTHR33387">
    <property type="entry name" value="RMLC-LIKE JELLY ROLL FOLD PROTEIN"/>
    <property type="match status" value="1"/>
</dbReference>
<dbReference type="InterPro" id="IPR009327">
    <property type="entry name" value="Cupin_DUF985"/>
</dbReference>
<proteinExistence type="predicted"/>
<dbReference type="InterPro" id="IPR039935">
    <property type="entry name" value="YML079W-like"/>
</dbReference>